<dbReference type="EMBL" id="GBXM01059388">
    <property type="protein sequence ID" value="JAH49189.1"/>
    <property type="molecule type" value="Transcribed_RNA"/>
</dbReference>
<protein>
    <submittedName>
        <fullName evidence="1">Uncharacterized protein</fullName>
    </submittedName>
</protein>
<sequence>MSPPPKKKRNGECIWRAFNSGFKKPNLPLIHPSIHHIYPLILVRVADVLEPITACISQEAEIHP</sequence>
<evidence type="ECO:0000313" key="1">
    <source>
        <dbReference type="EMBL" id="JAH49189.1"/>
    </source>
</evidence>
<accession>A0A0E9T689</accession>
<dbReference type="AlphaFoldDB" id="A0A0E9T689"/>
<proteinExistence type="predicted"/>
<name>A0A0E9T689_ANGAN</name>
<reference evidence="1" key="1">
    <citation type="submission" date="2014-11" db="EMBL/GenBank/DDBJ databases">
        <authorList>
            <person name="Amaro Gonzalez C."/>
        </authorList>
    </citation>
    <scope>NUCLEOTIDE SEQUENCE</scope>
</reference>
<organism evidence="1">
    <name type="scientific">Anguilla anguilla</name>
    <name type="common">European freshwater eel</name>
    <name type="synonym">Muraena anguilla</name>
    <dbReference type="NCBI Taxonomy" id="7936"/>
    <lineage>
        <taxon>Eukaryota</taxon>
        <taxon>Metazoa</taxon>
        <taxon>Chordata</taxon>
        <taxon>Craniata</taxon>
        <taxon>Vertebrata</taxon>
        <taxon>Euteleostomi</taxon>
        <taxon>Actinopterygii</taxon>
        <taxon>Neopterygii</taxon>
        <taxon>Teleostei</taxon>
        <taxon>Anguilliformes</taxon>
        <taxon>Anguillidae</taxon>
        <taxon>Anguilla</taxon>
    </lineage>
</organism>
<reference evidence="1" key="2">
    <citation type="journal article" date="2015" name="Fish Shellfish Immunol.">
        <title>Early steps in the European eel (Anguilla anguilla)-Vibrio vulnificus interaction in the gills: Role of the RtxA13 toxin.</title>
        <authorList>
            <person name="Callol A."/>
            <person name="Pajuelo D."/>
            <person name="Ebbesson L."/>
            <person name="Teles M."/>
            <person name="MacKenzie S."/>
            <person name="Amaro C."/>
        </authorList>
    </citation>
    <scope>NUCLEOTIDE SEQUENCE</scope>
</reference>